<evidence type="ECO:0000313" key="1">
    <source>
        <dbReference type="EMBL" id="OSX56356.1"/>
    </source>
</evidence>
<dbReference type="GeneID" id="36328162"/>
<name>A0A1X6MJE0_9APHY</name>
<sequence>LQNVSSSKPKHILGVCIIGSQCESRRSSLVGSRRQLQHMDRAVASLVLLVSHSGTKYVSSLKCEAERESAAMHSCSEEAVGYKAIIWLCKDAWLSL</sequence>
<protein>
    <submittedName>
        <fullName evidence="1">Uncharacterized protein</fullName>
    </submittedName>
</protein>
<keyword evidence="2" id="KW-1185">Reference proteome</keyword>
<accession>A0A1X6MJE0</accession>
<dbReference type="RefSeq" id="XP_024333150.1">
    <property type="nucleotide sequence ID" value="XM_024483213.1"/>
</dbReference>
<dbReference type="EMBL" id="KZ110614">
    <property type="protein sequence ID" value="OSX56356.1"/>
    <property type="molecule type" value="Genomic_DNA"/>
</dbReference>
<dbReference type="AlphaFoldDB" id="A0A1X6MJE0"/>
<dbReference type="Proteomes" id="UP000194127">
    <property type="component" value="Unassembled WGS sequence"/>
</dbReference>
<reference evidence="1 2" key="1">
    <citation type="submission" date="2017-04" db="EMBL/GenBank/DDBJ databases">
        <title>Genome Sequence of the Model Brown-Rot Fungus Postia placenta SB12.</title>
        <authorList>
            <consortium name="DOE Joint Genome Institute"/>
            <person name="Gaskell J."/>
            <person name="Kersten P."/>
            <person name="Larrondo L.F."/>
            <person name="Canessa P."/>
            <person name="Martinez D."/>
            <person name="Hibbett D."/>
            <person name="Schmoll M."/>
            <person name="Kubicek C.P."/>
            <person name="Martinez A.T."/>
            <person name="Yadav J."/>
            <person name="Master E."/>
            <person name="Magnuson J.K."/>
            <person name="James T."/>
            <person name="Yaver D."/>
            <person name="Berka R."/>
            <person name="Labutti K."/>
            <person name="Lipzen A."/>
            <person name="Aerts A."/>
            <person name="Barry K."/>
            <person name="Henrissat B."/>
            <person name="Blanchette R."/>
            <person name="Grigoriev I."/>
            <person name="Cullen D."/>
        </authorList>
    </citation>
    <scope>NUCLEOTIDE SEQUENCE [LARGE SCALE GENOMIC DNA]</scope>
    <source>
        <strain evidence="1 2">MAD-698-R-SB12</strain>
    </source>
</reference>
<feature type="non-terminal residue" evidence="1">
    <location>
        <position position="1"/>
    </location>
</feature>
<organism evidence="1 2">
    <name type="scientific">Postia placenta MAD-698-R-SB12</name>
    <dbReference type="NCBI Taxonomy" id="670580"/>
    <lineage>
        <taxon>Eukaryota</taxon>
        <taxon>Fungi</taxon>
        <taxon>Dikarya</taxon>
        <taxon>Basidiomycota</taxon>
        <taxon>Agaricomycotina</taxon>
        <taxon>Agaricomycetes</taxon>
        <taxon>Polyporales</taxon>
        <taxon>Adustoporiaceae</taxon>
        <taxon>Rhodonia</taxon>
    </lineage>
</organism>
<evidence type="ECO:0000313" key="2">
    <source>
        <dbReference type="Proteomes" id="UP000194127"/>
    </source>
</evidence>
<proteinExistence type="predicted"/>
<gene>
    <name evidence="1" type="ORF">POSPLADRAFT_1101335</name>
</gene>
<feature type="non-terminal residue" evidence="1">
    <location>
        <position position="96"/>
    </location>
</feature>